<keyword evidence="5" id="KW-1185">Reference proteome</keyword>
<reference evidence="4" key="2">
    <citation type="submission" date="2023-05" db="EMBL/GenBank/DDBJ databases">
        <authorList>
            <consortium name="Lawrence Berkeley National Laboratory"/>
            <person name="Steindorff A."/>
            <person name="Hensen N."/>
            <person name="Bonometti L."/>
            <person name="Westerberg I."/>
            <person name="Brannstrom I.O."/>
            <person name="Guillou S."/>
            <person name="Cros-Aarteil S."/>
            <person name="Calhoun S."/>
            <person name="Haridas S."/>
            <person name="Kuo A."/>
            <person name="Mondo S."/>
            <person name="Pangilinan J."/>
            <person name="Riley R."/>
            <person name="Labutti K."/>
            <person name="Andreopoulos B."/>
            <person name="Lipzen A."/>
            <person name="Chen C."/>
            <person name="Yanf M."/>
            <person name="Daum C."/>
            <person name="Ng V."/>
            <person name="Clum A."/>
            <person name="Ohm R."/>
            <person name="Martin F."/>
            <person name="Silar P."/>
            <person name="Natvig D."/>
            <person name="Lalanne C."/>
            <person name="Gautier V."/>
            <person name="Ament-Velasquez S.L."/>
            <person name="Kruys A."/>
            <person name="Hutchinson M.I."/>
            <person name="Powell A.J."/>
            <person name="Barry K."/>
            <person name="Miller A.N."/>
            <person name="Grigoriev I.V."/>
            <person name="Debuchy R."/>
            <person name="Gladieux P."/>
            <person name="Thoren M.H."/>
            <person name="Johannesson H."/>
        </authorList>
    </citation>
    <scope>NUCLEOTIDE SEQUENCE</scope>
    <source>
        <strain evidence="4">CBS 532.94</strain>
    </source>
</reference>
<dbReference type="SUPFAM" id="SSF51621">
    <property type="entry name" value="Phosphoenolpyruvate/pyruvate domain"/>
    <property type="match status" value="1"/>
</dbReference>
<dbReference type="InterPro" id="IPR005000">
    <property type="entry name" value="Aldolase/citrate-lyase_domain"/>
</dbReference>
<dbReference type="Proteomes" id="UP001303760">
    <property type="component" value="Unassembled WGS sequence"/>
</dbReference>
<dbReference type="InterPro" id="IPR015813">
    <property type="entry name" value="Pyrv/PenolPyrv_kinase-like_dom"/>
</dbReference>
<dbReference type="GO" id="GO:0046872">
    <property type="term" value="F:metal ion binding"/>
    <property type="evidence" value="ECO:0007669"/>
    <property type="project" value="UniProtKB-KW"/>
</dbReference>
<dbReference type="PANTHER" id="PTHR30502:SF8">
    <property type="entry name" value="SYNTHASE, PUTATIVE-RELATED"/>
    <property type="match status" value="1"/>
</dbReference>
<evidence type="ECO:0000313" key="5">
    <source>
        <dbReference type="Proteomes" id="UP001303760"/>
    </source>
</evidence>
<sequence>MASHLHLNGANGTNAPQGMQAYMGPSLFQPHRARQAIRDAHEKKIPCMIGYYAGLSSLPITRFLAPMGYDIVWIDWEHTSCDVETMTSMVHEAMFMSAGRTIPFVRVPGHDHAAIGFALDAGASIVIPQLETVEQAKHVCSAAKFGSKNRGTRSAPPFRMIPGLTDMGLDGQRDVWQNLNDQAAIMVQIESLEGINNLDAILTECPEIDVVWLGSLDCRISMNLPANFGQGTEPEWLAAVEKFNATLKKHNKPKAGFCMQGGEELAKAAQENVLLIHSADVMQLMGMAQQLAAAREAVALKKE</sequence>
<dbReference type="Pfam" id="PF03328">
    <property type="entry name" value="HpcH_HpaI"/>
    <property type="match status" value="1"/>
</dbReference>
<dbReference type="Gene3D" id="3.20.20.60">
    <property type="entry name" value="Phosphoenolpyruvate-binding domains"/>
    <property type="match status" value="1"/>
</dbReference>
<evidence type="ECO:0000313" key="4">
    <source>
        <dbReference type="EMBL" id="KAK4233692.1"/>
    </source>
</evidence>
<keyword evidence="1" id="KW-0479">Metal-binding</keyword>
<protein>
    <recommendedName>
        <fullName evidence="3">HpcH/HpaI aldolase/citrate lyase domain-containing protein</fullName>
    </recommendedName>
</protein>
<dbReference type="GO" id="GO:0016832">
    <property type="term" value="F:aldehyde-lyase activity"/>
    <property type="evidence" value="ECO:0007669"/>
    <property type="project" value="TreeGrafter"/>
</dbReference>
<dbReference type="GO" id="GO:0005737">
    <property type="term" value="C:cytoplasm"/>
    <property type="evidence" value="ECO:0007669"/>
    <property type="project" value="TreeGrafter"/>
</dbReference>
<dbReference type="InterPro" id="IPR050251">
    <property type="entry name" value="HpcH-HpaI_aldolase"/>
</dbReference>
<dbReference type="InterPro" id="IPR040442">
    <property type="entry name" value="Pyrv_kinase-like_dom_sf"/>
</dbReference>
<organism evidence="4 5">
    <name type="scientific">Achaetomium macrosporum</name>
    <dbReference type="NCBI Taxonomy" id="79813"/>
    <lineage>
        <taxon>Eukaryota</taxon>
        <taxon>Fungi</taxon>
        <taxon>Dikarya</taxon>
        <taxon>Ascomycota</taxon>
        <taxon>Pezizomycotina</taxon>
        <taxon>Sordariomycetes</taxon>
        <taxon>Sordariomycetidae</taxon>
        <taxon>Sordariales</taxon>
        <taxon>Chaetomiaceae</taxon>
        <taxon>Achaetomium</taxon>
    </lineage>
</organism>
<comment type="caution">
    <text evidence="4">The sequence shown here is derived from an EMBL/GenBank/DDBJ whole genome shotgun (WGS) entry which is preliminary data.</text>
</comment>
<accession>A0AAN7C2P8</accession>
<evidence type="ECO:0000256" key="2">
    <source>
        <dbReference type="ARBA" id="ARBA00023239"/>
    </source>
</evidence>
<feature type="domain" description="HpcH/HpaI aldolase/citrate lyase" evidence="3">
    <location>
        <begin position="52"/>
        <end position="248"/>
    </location>
</feature>
<name>A0AAN7C2P8_9PEZI</name>
<evidence type="ECO:0000259" key="3">
    <source>
        <dbReference type="Pfam" id="PF03328"/>
    </source>
</evidence>
<reference evidence="4" key="1">
    <citation type="journal article" date="2023" name="Mol. Phylogenet. Evol.">
        <title>Genome-scale phylogeny and comparative genomics of the fungal order Sordariales.</title>
        <authorList>
            <person name="Hensen N."/>
            <person name="Bonometti L."/>
            <person name="Westerberg I."/>
            <person name="Brannstrom I.O."/>
            <person name="Guillou S."/>
            <person name="Cros-Aarteil S."/>
            <person name="Calhoun S."/>
            <person name="Haridas S."/>
            <person name="Kuo A."/>
            <person name="Mondo S."/>
            <person name="Pangilinan J."/>
            <person name="Riley R."/>
            <person name="LaButti K."/>
            <person name="Andreopoulos B."/>
            <person name="Lipzen A."/>
            <person name="Chen C."/>
            <person name="Yan M."/>
            <person name="Daum C."/>
            <person name="Ng V."/>
            <person name="Clum A."/>
            <person name="Steindorff A."/>
            <person name="Ohm R.A."/>
            <person name="Martin F."/>
            <person name="Silar P."/>
            <person name="Natvig D.O."/>
            <person name="Lalanne C."/>
            <person name="Gautier V."/>
            <person name="Ament-Velasquez S.L."/>
            <person name="Kruys A."/>
            <person name="Hutchinson M.I."/>
            <person name="Powell A.J."/>
            <person name="Barry K."/>
            <person name="Miller A.N."/>
            <person name="Grigoriev I.V."/>
            <person name="Debuchy R."/>
            <person name="Gladieux P."/>
            <person name="Hiltunen Thoren M."/>
            <person name="Johannesson H."/>
        </authorList>
    </citation>
    <scope>NUCLEOTIDE SEQUENCE</scope>
    <source>
        <strain evidence="4">CBS 532.94</strain>
    </source>
</reference>
<dbReference type="PANTHER" id="PTHR30502">
    <property type="entry name" value="2-KETO-3-DEOXY-L-RHAMNONATE ALDOLASE"/>
    <property type="match status" value="1"/>
</dbReference>
<gene>
    <name evidence="4" type="ORF">C8A03DRAFT_19275</name>
</gene>
<evidence type="ECO:0000256" key="1">
    <source>
        <dbReference type="ARBA" id="ARBA00022723"/>
    </source>
</evidence>
<dbReference type="EMBL" id="MU860497">
    <property type="protein sequence ID" value="KAK4233692.1"/>
    <property type="molecule type" value="Genomic_DNA"/>
</dbReference>
<proteinExistence type="predicted"/>
<dbReference type="AlphaFoldDB" id="A0AAN7C2P8"/>
<keyword evidence="2" id="KW-0456">Lyase</keyword>